<organism evidence="2 3">
    <name type="scientific">Halorhabdus utahensis (strain DSM 12940 / JCM 11049 / AX-2)</name>
    <dbReference type="NCBI Taxonomy" id="519442"/>
    <lineage>
        <taxon>Archaea</taxon>
        <taxon>Methanobacteriati</taxon>
        <taxon>Methanobacteriota</taxon>
        <taxon>Stenosarchaea group</taxon>
        <taxon>Halobacteria</taxon>
        <taxon>Halobacteriales</taxon>
        <taxon>Haloarculaceae</taxon>
        <taxon>Halorhabdus</taxon>
    </lineage>
</organism>
<evidence type="ECO:0008006" key="4">
    <source>
        <dbReference type="Google" id="ProtNLM"/>
    </source>
</evidence>
<keyword evidence="1" id="KW-0812">Transmembrane</keyword>
<dbReference type="RefSeq" id="WP_015790365.1">
    <property type="nucleotide sequence ID" value="NC_013158.1"/>
</dbReference>
<evidence type="ECO:0000256" key="1">
    <source>
        <dbReference type="SAM" id="Phobius"/>
    </source>
</evidence>
<dbReference type="KEGG" id="hut:Huta_2642"/>
<evidence type="ECO:0000313" key="2">
    <source>
        <dbReference type="EMBL" id="ACV12803.1"/>
    </source>
</evidence>
<keyword evidence="1" id="KW-0472">Membrane</keyword>
<proteinExistence type="predicted"/>
<keyword evidence="3" id="KW-1185">Reference proteome</keyword>
<dbReference type="STRING" id="519442.Huta_2642"/>
<protein>
    <recommendedName>
        <fullName evidence="4">GPR1/FUN34/yaaH family protein</fullName>
    </recommendedName>
</protein>
<feature type="transmembrane region" description="Helical" evidence="1">
    <location>
        <begin position="73"/>
        <end position="91"/>
    </location>
</feature>
<feature type="transmembrane region" description="Helical" evidence="1">
    <location>
        <begin position="103"/>
        <end position="124"/>
    </location>
</feature>
<name>C7NPN7_HALUD</name>
<dbReference type="EMBL" id="CP001687">
    <property type="protein sequence ID" value="ACV12803.1"/>
    <property type="molecule type" value="Genomic_DNA"/>
</dbReference>
<reference evidence="2 3" key="1">
    <citation type="journal article" date="2009" name="Stand. Genomic Sci.">
        <title>Complete genome sequence of Halorhabdus utahensis type strain (AX-2).</title>
        <authorList>
            <person name="Anderson I."/>
            <person name="Tindall B.J."/>
            <person name="Pomrenke H."/>
            <person name="Goker M."/>
            <person name="Lapidus A."/>
            <person name="Nolan M."/>
            <person name="Copeland A."/>
            <person name="Glavina Del Rio T."/>
            <person name="Chen F."/>
            <person name="Tice H."/>
            <person name="Cheng J.F."/>
            <person name="Lucas S."/>
            <person name="Chertkov O."/>
            <person name="Bruce D."/>
            <person name="Brettin T."/>
            <person name="Detter J.C."/>
            <person name="Han C."/>
            <person name="Goodwin L."/>
            <person name="Land M."/>
            <person name="Hauser L."/>
            <person name="Chang Y.J."/>
            <person name="Jeffries C.D."/>
            <person name="Pitluck S."/>
            <person name="Pati A."/>
            <person name="Mavromatis K."/>
            <person name="Ivanova N."/>
            <person name="Ovchinnikova G."/>
            <person name="Chen A."/>
            <person name="Palaniappan K."/>
            <person name="Chain P."/>
            <person name="Rohde M."/>
            <person name="Bristow J."/>
            <person name="Eisen J.A."/>
            <person name="Markowitz V."/>
            <person name="Hugenholtz P."/>
            <person name="Kyrpides N.C."/>
            <person name="Klenk H.P."/>
        </authorList>
    </citation>
    <scope>NUCLEOTIDE SEQUENCE [LARGE SCALE GENOMIC DNA]</scope>
    <source>
        <strain evidence="3">DSM 12940 / JCM 11049 / AX-2</strain>
    </source>
</reference>
<feature type="transmembrane region" description="Helical" evidence="1">
    <location>
        <begin position="40"/>
        <end position="61"/>
    </location>
</feature>
<keyword evidence="1" id="KW-1133">Transmembrane helix</keyword>
<dbReference type="GeneID" id="8384947"/>
<dbReference type="HOGENOM" id="CLU_1307803_0_0_2"/>
<evidence type="ECO:0000313" key="3">
    <source>
        <dbReference type="Proteomes" id="UP000002071"/>
    </source>
</evidence>
<accession>C7NPN7</accession>
<feature type="transmembrane region" description="Helical" evidence="1">
    <location>
        <begin position="155"/>
        <end position="172"/>
    </location>
</feature>
<gene>
    <name evidence="2" type="ordered locus">Huta_2642</name>
</gene>
<sequence length="210" mass="21517">MSQSDAQSEWGDPGALGFAPLAGINLVFAGDFLGWWGTDVGLLVASIGLVGGICQFAAGLISLRKGDSTGGTLMAAFGMLFMWGPGLMLVADALGPVGSLNPFFGAWTIFLGIILGMWSIALVVKPWFEFLIGPTGGLTLVSAGLADLFAFPRAIAGALFLWLFVWGLYMLAHSLGNNAGVHVPLGQPASAWLGVGSEADATVGTPASGD</sequence>
<dbReference type="OrthoDB" id="235119at2157"/>
<dbReference type="Proteomes" id="UP000002071">
    <property type="component" value="Chromosome"/>
</dbReference>
<dbReference type="AlphaFoldDB" id="C7NPN7"/>